<comment type="pathway">
    <text evidence="2 9">Cofactor biosynthesis; adenosylcobalamin biosynthesis.</text>
</comment>
<sequence length="322" mass="34353">MNIAAAALLGFCLDLALGDPAWMPHPVVGMGRLIAVLEPPLRRLFPKSSGGQLAAGAVLAAVLPLGTLAVSALALWLCGRIHPAAAFALETVWCWQALAMRGLRDESRKVYNALTGATLDDARRAVSRIVGRDTQALSAEGVTKAVVETVAENFSDGVVAPAFYMLLGGAPLALCYKAVNTMDSMVGYKNDRYLFFGRAAARLDDAVNYLPSRLAALYLIAAASLTGQNGKNALRIWRRDRRNHASPNSAQTEAAMAGALGVQLAGPASYFGKRVEKPTIGDVLRPVEPADILRANHMMYMAGALCLLGWIGLRAALWGWMH</sequence>
<accession>A0ABV1GDY7</accession>
<evidence type="ECO:0000256" key="2">
    <source>
        <dbReference type="ARBA" id="ARBA00004953"/>
    </source>
</evidence>
<name>A0ABV1GDY7_9FIRM</name>
<dbReference type="PANTHER" id="PTHR34308:SF1">
    <property type="entry name" value="COBALAMIN BIOSYNTHESIS PROTEIN CBIB"/>
    <property type="match status" value="1"/>
</dbReference>
<gene>
    <name evidence="10" type="primary">cbiB</name>
    <name evidence="9" type="synonym">cobD</name>
    <name evidence="10" type="ORF">WMO24_05335</name>
</gene>
<keyword evidence="4 9" id="KW-1003">Cell membrane</keyword>
<proteinExistence type="inferred from homology"/>
<evidence type="ECO:0000313" key="10">
    <source>
        <dbReference type="EMBL" id="MEQ2519857.1"/>
    </source>
</evidence>
<dbReference type="HAMAP" id="MF_00024">
    <property type="entry name" value="CobD_CbiB"/>
    <property type="match status" value="1"/>
</dbReference>
<comment type="caution">
    <text evidence="9">Lacks conserved residue(s) required for the propagation of feature annotation.</text>
</comment>
<organism evidence="10 11">
    <name type="scientific">Ruthenibacterium intestinale</name>
    <dbReference type="NCBI Taxonomy" id="3133163"/>
    <lineage>
        <taxon>Bacteria</taxon>
        <taxon>Bacillati</taxon>
        <taxon>Bacillota</taxon>
        <taxon>Clostridia</taxon>
        <taxon>Eubacteriales</taxon>
        <taxon>Oscillospiraceae</taxon>
        <taxon>Ruthenibacterium</taxon>
    </lineage>
</organism>
<evidence type="ECO:0000256" key="3">
    <source>
        <dbReference type="ARBA" id="ARBA00006263"/>
    </source>
</evidence>
<evidence type="ECO:0000256" key="1">
    <source>
        <dbReference type="ARBA" id="ARBA00004651"/>
    </source>
</evidence>
<comment type="similarity">
    <text evidence="3 9">Belongs to the CobD/CbiB family.</text>
</comment>
<comment type="function">
    <text evidence="9">Converts cobyric acid to cobinamide by the addition of aminopropanol on the F carboxylic group.</text>
</comment>
<evidence type="ECO:0000256" key="4">
    <source>
        <dbReference type="ARBA" id="ARBA00022475"/>
    </source>
</evidence>
<evidence type="ECO:0000256" key="6">
    <source>
        <dbReference type="ARBA" id="ARBA00022692"/>
    </source>
</evidence>
<dbReference type="Proteomes" id="UP001477672">
    <property type="component" value="Unassembled WGS sequence"/>
</dbReference>
<keyword evidence="6 9" id="KW-0812">Transmembrane</keyword>
<evidence type="ECO:0000256" key="9">
    <source>
        <dbReference type="HAMAP-Rule" id="MF_00024"/>
    </source>
</evidence>
<feature type="transmembrane region" description="Helical" evidence="9">
    <location>
        <begin position="300"/>
        <end position="321"/>
    </location>
</feature>
<dbReference type="RefSeq" id="WP_349215290.1">
    <property type="nucleotide sequence ID" value="NZ_JBBMFA010000071.1"/>
</dbReference>
<comment type="caution">
    <text evidence="10">The sequence shown here is derived from an EMBL/GenBank/DDBJ whole genome shotgun (WGS) entry which is preliminary data.</text>
</comment>
<evidence type="ECO:0000256" key="5">
    <source>
        <dbReference type="ARBA" id="ARBA00022573"/>
    </source>
</evidence>
<dbReference type="InterPro" id="IPR004485">
    <property type="entry name" value="Cobalamin_biosynth_CobD/CbiB"/>
</dbReference>
<dbReference type="EMBL" id="JBBMFA010000071">
    <property type="protein sequence ID" value="MEQ2519857.1"/>
    <property type="molecule type" value="Genomic_DNA"/>
</dbReference>
<keyword evidence="5 9" id="KW-0169">Cobalamin biosynthesis</keyword>
<evidence type="ECO:0000256" key="8">
    <source>
        <dbReference type="ARBA" id="ARBA00023136"/>
    </source>
</evidence>
<protein>
    <recommendedName>
        <fullName evidence="9">Cobalamin biosynthesis protein CobD</fullName>
    </recommendedName>
</protein>
<comment type="subcellular location">
    <subcellularLocation>
        <location evidence="1 9">Cell membrane</location>
        <topology evidence="1 9">Multi-pass membrane protein</topology>
    </subcellularLocation>
</comment>
<dbReference type="NCBIfam" id="TIGR00380">
    <property type="entry name" value="cobal_cbiB"/>
    <property type="match status" value="1"/>
</dbReference>
<dbReference type="PANTHER" id="PTHR34308">
    <property type="entry name" value="COBALAMIN BIOSYNTHESIS PROTEIN CBIB"/>
    <property type="match status" value="1"/>
</dbReference>
<keyword evidence="7 9" id="KW-1133">Transmembrane helix</keyword>
<reference evidence="10 11" key="1">
    <citation type="submission" date="2024-03" db="EMBL/GenBank/DDBJ databases">
        <title>Human intestinal bacterial collection.</title>
        <authorList>
            <person name="Pauvert C."/>
            <person name="Hitch T.C.A."/>
            <person name="Clavel T."/>
        </authorList>
    </citation>
    <scope>NUCLEOTIDE SEQUENCE [LARGE SCALE GENOMIC DNA]</scope>
    <source>
        <strain evidence="10 11">CLA-JM-H11</strain>
    </source>
</reference>
<keyword evidence="8 9" id="KW-0472">Membrane</keyword>
<dbReference type="Pfam" id="PF03186">
    <property type="entry name" value="CobD_Cbib"/>
    <property type="match status" value="1"/>
</dbReference>
<keyword evidence="11" id="KW-1185">Reference proteome</keyword>
<feature type="transmembrane region" description="Helical" evidence="9">
    <location>
        <begin position="53"/>
        <end position="77"/>
    </location>
</feature>
<evidence type="ECO:0000313" key="11">
    <source>
        <dbReference type="Proteomes" id="UP001477672"/>
    </source>
</evidence>
<evidence type="ECO:0000256" key="7">
    <source>
        <dbReference type="ARBA" id="ARBA00022989"/>
    </source>
</evidence>